<dbReference type="InterPro" id="IPR014284">
    <property type="entry name" value="RNA_pol_sigma-70_dom"/>
</dbReference>
<proteinExistence type="predicted"/>
<dbReference type="Pfam" id="PF04542">
    <property type="entry name" value="Sigma70_r2"/>
    <property type="match status" value="1"/>
</dbReference>
<evidence type="ECO:0000313" key="2">
    <source>
        <dbReference type="EMBL" id="CAB4173923.1"/>
    </source>
</evidence>
<organism evidence="2">
    <name type="scientific">uncultured Caudovirales phage</name>
    <dbReference type="NCBI Taxonomy" id="2100421"/>
    <lineage>
        <taxon>Viruses</taxon>
        <taxon>Duplodnaviria</taxon>
        <taxon>Heunggongvirae</taxon>
        <taxon>Uroviricota</taxon>
        <taxon>Caudoviricetes</taxon>
        <taxon>Peduoviridae</taxon>
        <taxon>Maltschvirus</taxon>
        <taxon>Maltschvirus maltsch</taxon>
    </lineage>
</organism>
<evidence type="ECO:0000259" key="1">
    <source>
        <dbReference type="Pfam" id="PF04542"/>
    </source>
</evidence>
<dbReference type="Gene3D" id="1.10.1740.10">
    <property type="match status" value="1"/>
</dbReference>
<accession>A0A6J5PQE5</accession>
<dbReference type="NCBIfam" id="TIGR02937">
    <property type="entry name" value="sigma70-ECF"/>
    <property type="match status" value="1"/>
</dbReference>
<keyword evidence="2" id="KW-0240">DNA-directed RNA polymerase</keyword>
<keyword evidence="2" id="KW-0804">Transcription</keyword>
<name>A0A6J5PQE5_9CAUD</name>
<dbReference type="InterPro" id="IPR007627">
    <property type="entry name" value="RNA_pol_sigma70_r2"/>
</dbReference>
<protein>
    <submittedName>
        <fullName evidence="2">RpoE DNA-directed RNA polymerase specialized sigma subunit, sigma24 homolog</fullName>
    </submittedName>
</protein>
<gene>
    <name evidence="2" type="ORF">UFOVP972_9</name>
</gene>
<dbReference type="GO" id="GO:0000428">
    <property type="term" value="C:DNA-directed RNA polymerase complex"/>
    <property type="evidence" value="ECO:0007669"/>
    <property type="project" value="UniProtKB-KW"/>
</dbReference>
<dbReference type="SUPFAM" id="SSF88946">
    <property type="entry name" value="Sigma2 domain of RNA polymerase sigma factors"/>
    <property type="match status" value="1"/>
</dbReference>
<sequence>MGYESTNAKINERIQEISEKLLDHQNTEREKNELAQLIYPKLKYYIWKFCKNEVDTEEALQFTLKKIFKNIAQFDFEKGRFTTWIYTIARNETLFYLHQLKKNSHYDIDTMYSKIDRPDDSLEESVGFTDIDDIYQTTVDEILLIEDPLLKNIAIDKMIKNKKVKQIAIDYEINENTVKTKLRKIRSDIKYLVLKKNPQFEEKIKLIL</sequence>
<dbReference type="GO" id="GO:0003700">
    <property type="term" value="F:DNA-binding transcription factor activity"/>
    <property type="evidence" value="ECO:0007669"/>
    <property type="project" value="InterPro"/>
</dbReference>
<reference evidence="2" key="1">
    <citation type="submission" date="2020-05" db="EMBL/GenBank/DDBJ databases">
        <authorList>
            <person name="Chiriac C."/>
            <person name="Salcher M."/>
            <person name="Ghai R."/>
            <person name="Kavagutti S V."/>
        </authorList>
    </citation>
    <scope>NUCLEOTIDE SEQUENCE</scope>
</reference>
<dbReference type="EMBL" id="LR796923">
    <property type="protein sequence ID" value="CAB4173923.1"/>
    <property type="molecule type" value="Genomic_DNA"/>
</dbReference>
<dbReference type="GO" id="GO:0006352">
    <property type="term" value="P:DNA-templated transcription initiation"/>
    <property type="evidence" value="ECO:0007669"/>
    <property type="project" value="InterPro"/>
</dbReference>
<dbReference type="InterPro" id="IPR013325">
    <property type="entry name" value="RNA_pol_sigma_r2"/>
</dbReference>
<feature type="domain" description="RNA polymerase sigma-70 region 2" evidence="1">
    <location>
        <begin position="38"/>
        <end position="98"/>
    </location>
</feature>